<organism evidence="1">
    <name type="scientific">Candidatus Kentrum sp. UNK</name>
    <dbReference type="NCBI Taxonomy" id="2126344"/>
    <lineage>
        <taxon>Bacteria</taxon>
        <taxon>Pseudomonadati</taxon>
        <taxon>Pseudomonadota</taxon>
        <taxon>Gammaproteobacteria</taxon>
        <taxon>Candidatus Kentrum</taxon>
    </lineage>
</organism>
<reference evidence="1" key="1">
    <citation type="submission" date="2019-02" db="EMBL/GenBank/DDBJ databases">
        <authorList>
            <person name="Gruber-Vodicka R. H."/>
            <person name="Seah K. B. B."/>
        </authorList>
    </citation>
    <scope>NUCLEOTIDE SEQUENCE</scope>
    <source>
        <strain evidence="2">BECK_BY19</strain>
        <strain evidence="1">BECK_BY8</strain>
    </source>
</reference>
<evidence type="ECO:0000313" key="2">
    <source>
        <dbReference type="EMBL" id="VFK71360.1"/>
    </source>
</evidence>
<gene>
    <name evidence="1" type="ORF">BECKUNK1418G_GA0071005_105430</name>
    <name evidence="2" type="ORF">BECKUNK1418H_GA0071006_106128</name>
</gene>
<evidence type="ECO:0000313" key="1">
    <source>
        <dbReference type="EMBL" id="VFK64977.1"/>
    </source>
</evidence>
<dbReference type="EMBL" id="CAADGD010000061">
    <property type="protein sequence ID" value="VFK71360.1"/>
    <property type="molecule type" value="Genomic_DNA"/>
</dbReference>
<dbReference type="AlphaFoldDB" id="A0A451AG00"/>
<sequence length="110" mass="12428">MILLARTGEGAKTKDGELILVEVQYLSETAYLKRLAYGAAKTIIEHLKLGEAYTKVKKVYSVSLLYFDVSRDGDDYIYHGKTEWLLLDFRLMFGGGDNLADSLPRRGYVT</sequence>
<dbReference type="Pfam" id="PF12784">
    <property type="entry name" value="PDDEXK_2"/>
    <property type="match status" value="1"/>
</dbReference>
<proteinExistence type="predicted"/>
<accession>A0A451AG00</accession>
<dbReference type="EMBL" id="CAADFZ010000054">
    <property type="protein sequence ID" value="VFK64977.1"/>
    <property type="molecule type" value="Genomic_DNA"/>
</dbReference>
<protein>
    <submittedName>
        <fullName evidence="1">PD-(D/E)XK nuclease family transposase</fullName>
    </submittedName>
</protein>
<name>A0A451AG00_9GAMM</name>